<gene>
    <name evidence="2" type="ORF">TCEB3V08_LOCUS7173</name>
</gene>
<reference evidence="2" key="1">
    <citation type="submission" date="2020-11" db="EMBL/GenBank/DDBJ databases">
        <authorList>
            <person name="Tran Van P."/>
        </authorList>
    </citation>
    <scope>NUCLEOTIDE SEQUENCE</scope>
</reference>
<feature type="compositionally biased region" description="Low complexity" evidence="1">
    <location>
        <begin position="24"/>
        <end position="33"/>
    </location>
</feature>
<accession>A0A7R9CWN4</accession>
<evidence type="ECO:0000313" key="2">
    <source>
        <dbReference type="EMBL" id="CAD7403802.1"/>
    </source>
</evidence>
<feature type="compositionally biased region" description="Polar residues" evidence="1">
    <location>
        <begin position="64"/>
        <end position="82"/>
    </location>
</feature>
<proteinExistence type="predicted"/>
<dbReference type="EMBL" id="OC318957">
    <property type="protein sequence ID" value="CAD7403802.1"/>
    <property type="molecule type" value="Genomic_DNA"/>
</dbReference>
<protein>
    <submittedName>
        <fullName evidence="2">Uncharacterized protein</fullName>
    </submittedName>
</protein>
<organism evidence="2">
    <name type="scientific">Timema cristinae</name>
    <name type="common">Walking stick</name>
    <dbReference type="NCBI Taxonomy" id="61476"/>
    <lineage>
        <taxon>Eukaryota</taxon>
        <taxon>Metazoa</taxon>
        <taxon>Ecdysozoa</taxon>
        <taxon>Arthropoda</taxon>
        <taxon>Hexapoda</taxon>
        <taxon>Insecta</taxon>
        <taxon>Pterygota</taxon>
        <taxon>Neoptera</taxon>
        <taxon>Polyneoptera</taxon>
        <taxon>Phasmatodea</taxon>
        <taxon>Timematodea</taxon>
        <taxon>Timematoidea</taxon>
        <taxon>Timematidae</taxon>
        <taxon>Timema</taxon>
    </lineage>
</organism>
<evidence type="ECO:0000256" key="1">
    <source>
        <dbReference type="SAM" id="MobiDB-lite"/>
    </source>
</evidence>
<name>A0A7R9CWN4_TIMCR</name>
<sequence length="82" mass="9340">MRQVAAKFVPQLLDQDEKDRNNFSRCSSASSLSREVESYTSRASRHRQQGTAFPETQPFMFDPSSFNQTTSSWAPSNQPHLT</sequence>
<dbReference type="AlphaFoldDB" id="A0A7R9CWN4"/>
<feature type="region of interest" description="Disordered" evidence="1">
    <location>
        <begin position="16"/>
        <end position="82"/>
    </location>
</feature>